<evidence type="ECO:0000256" key="4">
    <source>
        <dbReference type="ARBA" id="ARBA00070796"/>
    </source>
</evidence>
<reference evidence="6" key="1">
    <citation type="submission" date="2021-03" db="EMBL/GenBank/DDBJ databases">
        <title>Revisited historic fungal species revealed as producer of novel bioactive compounds through whole genome sequencing and comparative genomics.</title>
        <authorList>
            <person name="Vignolle G.A."/>
            <person name="Hochenegger N."/>
            <person name="Mach R.L."/>
            <person name="Mach-Aigner A.R."/>
            <person name="Javad Rahimi M."/>
            <person name="Salim K.A."/>
            <person name="Chan C.M."/>
            <person name="Lim L.B.L."/>
            <person name="Cai F."/>
            <person name="Druzhinina I.S."/>
            <person name="U'Ren J.M."/>
            <person name="Derntl C."/>
        </authorList>
    </citation>
    <scope>NUCLEOTIDE SEQUENCE</scope>
    <source>
        <strain evidence="6">TUCIM 5799</strain>
    </source>
</reference>
<sequence length="323" mass="34107">MKAVQFNETGGSDVLKLVDIPKPVPKSSEVLIKVEYAGVNFIDTYLRSGLYPVPLPCVAGREAAGVIAELGADVSPDLGLQVDDRIAVFSPGAMAEYMVADAKAVLKLPRDVSTKQGAAIMLQGLTAWTLCRDAHELKNGETALVQAAAGGTGGLLVQMAKSLGATVIGTTSTAAKAEVAKSHGCDHVIIYTEQNVEEEVSKLTDGKGCHVVYSGIGQATVQADMAMTRRKGTFVTFGNSSGAIASIKPLDLSKKNIRLVRPTLANYITEREEFLARSGELLDLVENGTVKVNFGAEYSLAEVGKAQEDLVSKKTVGKLIVKI</sequence>
<dbReference type="GO" id="GO:0008270">
    <property type="term" value="F:zinc ion binding"/>
    <property type="evidence" value="ECO:0007669"/>
    <property type="project" value="InterPro"/>
</dbReference>
<dbReference type="PANTHER" id="PTHR48106:SF13">
    <property type="entry name" value="QUINONE OXIDOREDUCTASE-RELATED"/>
    <property type="match status" value="1"/>
</dbReference>
<name>A0A9Q0AUM4_9PEZI</name>
<dbReference type="InterPro" id="IPR036291">
    <property type="entry name" value="NAD(P)-bd_dom_sf"/>
</dbReference>
<accession>A0A9Q0AUM4</accession>
<dbReference type="InterPro" id="IPR047618">
    <property type="entry name" value="QOR-like"/>
</dbReference>
<feature type="domain" description="Enoyl reductase (ER)" evidence="5">
    <location>
        <begin position="10"/>
        <end position="321"/>
    </location>
</feature>
<evidence type="ECO:0000313" key="6">
    <source>
        <dbReference type="EMBL" id="KAI1879326.1"/>
    </source>
</evidence>
<dbReference type="SMART" id="SM00829">
    <property type="entry name" value="PKS_ER"/>
    <property type="match status" value="1"/>
</dbReference>
<keyword evidence="2" id="KW-0560">Oxidoreductase</keyword>
<dbReference type="SUPFAM" id="SSF51735">
    <property type="entry name" value="NAD(P)-binding Rossmann-fold domains"/>
    <property type="match status" value="1"/>
</dbReference>
<dbReference type="InterPro" id="IPR011032">
    <property type="entry name" value="GroES-like_sf"/>
</dbReference>
<proteinExistence type="predicted"/>
<evidence type="ECO:0000313" key="7">
    <source>
        <dbReference type="Proteomes" id="UP000829685"/>
    </source>
</evidence>
<evidence type="ECO:0000256" key="1">
    <source>
        <dbReference type="ARBA" id="ARBA00022857"/>
    </source>
</evidence>
<dbReference type="PANTHER" id="PTHR48106">
    <property type="entry name" value="QUINONE OXIDOREDUCTASE PIG3-RELATED"/>
    <property type="match status" value="1"/>
</dbReference>
<dbReference type="Gene3D" id="3.90.180.10">
    <property type="entry name" value="Medium-chain alcohol dehydrogenases, catalytic domain"/>
    <property type="match status" value="1"/>
</dbReference>
<dbReference type="GO" id="GO:0003960">
    <property type="term" value="F:quinone reductase (NADPH) activity"/>
    <property type="evidence" value="ECO:0007669"/>
    <property type="project" value="InterPro"/>
</dbReference>
<dbReference type="GO" id="GO:0005829">
    <property type="term" value="C:cytosol"/>
    <property type="evidence" value="ECO:0007669"/>
    <property type="project" value="TreeGrafter"/>
</dbReference>
<dbReference type="InterPro" id="IPR002364">
    <property type="entry name" value="Quin_OxRdtase/zeta-crystal_CS"/>
</dbReference>
<evidence type="ECO:0000256" key="2">
    <source>
        <dbReference type="ARBA" id="ARBA00023002"/>
    </source>
</evidence>
<comment type="caution">
    <text evidence="6">The sequence shown here is derived from an EMBL/GenBank/DDBJ whole genome shotgun (WGS) entry which is preliminary data.</text>
</comment>
<dbReference type="PROSITE" id="PS01162">
    <property type="entry name" value="QOR_ZETA_CRYSTAL"/>
    <property type="match status" value="1"/>
</dbReference>
<dbReference type="Gene3D" id="3.40.50.720">
    <property type="entry name" value="NAD(P)-binding Rossmann-like Domain"/>
    <property type="match status" value="1"/>
</dbReference>
<dbReference type="OrthoDB" id="48317at2759"/>
<dbReference type="GO" id="GO:0070402">
    <property type="term" value="F:NADPH binding"/>
    <property type="evidence" value="ECO:0007669"/>
    <property type="project" value="TreeGrafter"/>
</dbReference>
<evidence type="ECO:0000259" key="5">
    <source>
        <dbReference type="SMART" id="SM00829"/>
    </source>
</evidence>
<dbReference type="CDD" id="cd05286">
    <property type="entry name" value="QOR2"/>
    <property type="match status" value="1"/>
</dbReference>
<dbReference type="Proteomes" id="UP000829685">
    <property type="component" value="Unassembled WGS sequence"/>
</dbReference>
<protein>
    <recommendedName>
        <fullName evidence="4">Probable quinone oxidoreductase</fullName>
    </recommendedName>
    <alternativeName>
        <fullName evidence="3">NADPH:quinone reductase</fullName>
    </alternativeName>
</protein>
<dbReference type="AlphaFoldDB" id="A0A9Q0AUM4"/>
<dbReference type="EMBL" id="JAFIMR010000004">
    <property type="protein sequence ID" value="KAI1879326.1"/>
    <property type="molecule type" value="Genomic_DNA"/>
</dbReference>
<keyword evidence="7" id="KW-1185">Reference proteome</keyword>
<gene>
    <name evidence="6" type="ORF">JX265_002280</name>
</gene>
<dbReference type="FunFam" id="3.40.50.720:FF:000053">
    <property type="entry name" value="Quinone oxidoreductase 1"/>
    <property type="match status" value="1"/>
</dbReference>
<dbReference type="SUPFAM" id="SSF50129">
    <property type="entry name" value="GroES-like"/>
    <property type="match status" value="1"/>
</dbReference>
<organism evidence="6 7">
    <name type="scientific">Neoarthrinium moseri</name>
    <dbReference type="NCBI Taxonomy" id="1658444"/>
    <lineage>
        <taxon>Eukaryota</taxon>
        <taxon>Fungi</taxon>
        <taxon>Dikarya</taxon>
        <taxon>Ascomycota</taxon>
        <taxon>Pezizomycotina</taxon>
        <taxon>Sordariomycetes</taxon>
        <taxon>Xylariomycetidae</taxon>
        <taxon>Amphisphaeriales</taxon>
        <taxon>Apiosporaceae</taxon>
        <taxon>Neoarthrinium</taxon>
    </lineage>
</organism>
<keyword evidence="1" id="KW-0521">NADP</keyword>
<evidence type="ECO:0000256" key="3">
    <source>
        <dbReference type="ARBA" id="ARBA00043088"/>
    </source>
</evidence>
<dbReference type="InterPro" id="IPR020843">
    <property type="entry name" value="ER"/>
</dbReference>
<dbReference type="Pfam" id="PF00107">
    <property type="entry name" value="ADH_zinc_N"/>
    <property type="match status" value="1"/>
</dbReference>
<dbReference type="Pfam" id="PF08240">
    <property type="entry name" value="ADH_N"/>
    <property type="match status" value="1"/>
</dbReference>
<dbReference type="GO" id="GO:0035925">
    <property type="term" value="F:mRNA 3'-UTR AU-rich region binding"/>
    <property type="evidence" value="ECO:0007669"/>
    <property type="project" value="TreeGrafter"/>
</dbReference>
<dbReference type="InterPro" id="IPR013154">
    <property type="entry name" value="ADH-like_N"/>
</dbReference>
<dbReference type="InterPro" id="IPR013149">
    <property type="entry name" value="ADH-like_C"/>
</dbReference>